<evidence type="ECO:0000256" key="3">
    <source>
        <dbReference type="ARBA" id="ARBA00022475"/>
    </source>
</evidence>
<dbReference type="STRING" id="651662.SAMN04488069_10584"/>
<keyword evidence="6" id="KW-0732">Signal</keyword>
<evidence type="ECO:0000256" key="1">
    <source>
        <dbReference type="ARBA" id="ARBA00004236"/>
    </source>
</evidence>
<evidence type="ECO:0000256" key="5">
    <source>
        <dbReference type="SAM" id="MobiDB-lite"/>
    </source>
</evidence>
<feature type="chain" id="PRO_5011788078" evidence="6">
    <location>
        <begin position="23"/>
        <end position="319"/>
    </location>
</feature>
<organism evidence="7 8">
    <name type="scientific">Hymenobacter psychrophilus</name>
    <dbReference type="NCBI Taxonomy" id="651662"/>
    <lineage>
        <taxon>Bacteria</taxon>
        <taxon>Pseudomonadati</taxon>
        <taxon>Bacteroidota</taxon>
        <taxon>Cytophagia</taxon>
        <taxon>Cytophagales</taxon>
        <taxon>Hymenobacteraceae</taxon>
        <taxon>Hymenobacter</taxon>
    </lineage>
</organism>
<dbReference type="GO" id="GO:0005886">
    <property type="term" value="C:plasma membrane"/>
    <property type="evidence" value="ECO:0007669"/>
    <property type="project" value="UniProtKB-SubCell"/>
</dbReference>
<evidence type="ECO:0000256" key="4">
    <source>
        <dbReference type="ARBA" id="ARBA00023136"/>
    </source>
</evidence>
<keyword evidence="3" id="KW-1003">Cell membrane</keyword>
<dbReference type="InterPro" id="IPR009722">
    <property type="entry name" value="YjiK/CarP"/>
</dbReference>
<comment type="similarity">
    <text evidence="2">Belongs to the YjiK family.</text>
</comment>
<reference evidence="8" key="1">
    <citation type="submission" date="2016-10" db="EMBL/GenBank/DDBJ databases">
        <authorList>
            <person name="Varghese N."/>
            <person name="Submissions S."/>
        </authorList>
    </citation>
    <scope>NUCLEOTIDE SEQUENCE [LARGE SCALE GENOMIC DNA]</scope>
    <source>
        <strain evidence="8">CGMCC 1.8975</strain>
    </source>
</reference>
<comment type="subcellular location">
    <subcellularLocation>
        <location evidence="1">Cell membrane</location>
    </subcellularLocation>
</comment>
<feature type="signal peptide" evidence="6">
    <location>
        <begin position="1"/>
        <end position="22"/>
    </location>
</feature>
<accession>A0A1H3GNH4</accession>
<dbReference type="OrthoDB" id="5292493at2"/>
<dbReference type="EMBL" id="FNOV01000005">
    <property type="protein sequence ID" value="SDY04168.1"/>
    <property type="molecule type" value="Genomic_DNA"/>
</dbReference>
<sequence length="319" mass="33721">MINTLFLPLALLLNYCAPTSDAAASAAPDFRSGVASSDPSAPVSGRLAYDFSRPAATYTMPVELAELSGIAFSGNGQLTGVEDETGRLYEYSLADRRVTSTVDFGPAGDYEDLARVGGDWLVLRSDGTLFRHSASGTQQYQTGLTTENNAEGLTYDARSKTLLVACKGAPGGNLTATKRAIYRLDPTTYKVQTPAAYLLDVDAIVASVPKPGGADTAPEITKKNKRGKEDKHMSGLKGFAPSAVAVHPRTGHVFVLSARQNALVELNEAGKLLAAAPLPGNLFPQAEGLAFTPEGDLYIATEAGKKSGQAMVHLFHEQR</sequence>
<evidence type="ECO:0000313" key="8">
    <source>
        <dbReference type="Proteomes" id="UP000199249"/>
    </source>
</evidence>
<keyword evidence="4" id="KW-0472">Membrane</keyword>
<feature type="region of interest" description="Disordered" evidence="5">
    <location>
        <begin position="212"/>
        <end position="234"/>
    </location>
</feature>
<evidence type="ECO:0000313" key="7">
    <source>
        <dbReference type="EMBL" id="SDY04168.1"/>
    </source>
</evidence>
<evidence type="ECO:0000256" key="6">
    <source>
        <dbReference type="SAM" id="SignalP"/>
    </source>
</evidence>
<protein>
    <submittedName>
        <fullName evidence="7">SdiA-regulated</fullName>
    </submittedName>
</protein>
<dbReference type="RefSeq" id="WP_092739093.1">
    <property type="nucleotide sequence ID" value="NZ_FNOV01000005.1"/>
</dbReference>
<gene>
    <name evidence="7" type="ORF">SAMN04488069_10584</name>
</gene>
<dbReference type="Gene3D" id="2.120.10.30">
    <property type="entry name" value="TolB, C-terminal domain"/>
    <property type="match status" value="1"/>
</dbReference>
<dbReference type="SUPFAM" id="SSF101898">
    <property type="entry name" value="NHL repeat"/>
    <property type="match status" value="1"/>
</dbReference>
<dbReference type="AlphaFoldDB" id="A0A1H3GNH4"/>
<dbReference type="InterPro" id="IPR011042">
    <property type="entry name" value="6-blade_b-propeller_TolB-like"/>
</dbReference>
<dbReference type="Pfam" id="PF06977">
    <property type="entry name" value="SdiA-regulated"/>
    <property type="match status" value="1"/>
</dbReference>
<evidence type="ECO:0000256" key="2">
    <source>
        <dbReference type="ARBA" id="ARBA00009852"/>
    </source>
</evidence>
<name>A0A1H3GNH4_9BACT</name>
<proteinExistence type="inferred from homology"/>
<keyword evidence="8" id="KW-1185">Reference proteome</keyword>
<dbReference type="Proteomes" id="UP000199249">
    <property type="component" value="Unassembled WGS sequence"/>
</dbReference>